<dbReference type="OrthoDB" id="1644187at2759"/>
<evidence type="ECO:0000259" key="1">
    <source>
        <dbReference type="PROSITE" id="PS50181"/>
    </source>
</evidence>
<dbReference type="PANTHER" id="PTHR31672:SF13">
    <property type="entry name" value="F-BOX PROTEIN CPR30-LIKE"/>
    <property type="match status" value="1"/>
</dbReference>
<reference evidence="2 3" key="1">
    <citation type="journal article" date="2018" name="Nat. Genet.">
        <title>The Rosa genome provides new insights in the design of modern roses.</title>
        <authorList>
            <person name="Bendahmane M."/>
        </authorList>
    </citation>
    <scope>NUCLEOTIDE SEQUENCE [LARGE SCALE GENOMIC DNA]</scope>
    <source>
        <strain evidence="3">cv. Old Blush</strain>
    </source>
</reference>
<protein>
    <submittedName>
        <fullName evidence="2">Putative F-box domain, leucine-rich repeat domain, L domain-containing protein</fullName>
    </submittedName>
</protein>
<sequence>MENFSKLSEEMVVRILSRLPPKSLIRFRCVRKLWYNVINSPNFVAKNLTTSKHNKFSSSTCILAKHTVLKDSNIKDRNEILEVLRDNSIETKKILLSLCNLCNDNDGDDPNLNYVVDDFTVPLPLGLLPFSLEIAGHCDGIICLNNSFLDDIVLCNPATKESKLLPKSCLLLPPRHPNDYDEIESDVNAVGFGYDSKAQEYKVVRIVSFITGVHKPLPSKAEVYTIGTNSWREIKDQTESHVFWAASFKLFLKGFYFWWASICPPEQEIILSFDMNEELFHDIYIPESVRHDIVRCNRGLAVWKESIALLAYGGDSGAQSFDIWVIDDFGVFKSSWIKYLTIGPLEGISIPLIFWKSNEFLMAATDGRLVSYNLSTQMFKYLPIHGVEDPPYIQAVVYVNSIVSVHASNKLEGINNSS</sequence>
<dbReference type="NCBIfam" id="TIGR01640">
    <property type="entry name" value="F_box_assoc_1"/>
    <property type="match status" value="1"/>
</dbReference>
<accession>A0A2P6R7C8</accession>
<dbReference type="PANTHER" id="PTHR31672">
    <property type="entry name" value="BNACNNG10540D PROTEIN"/>
    <property type="match status" value="1"/>
</dbReference>
<dbReference type="InterPro" id="IPR017451">
    <property type="entry name" value="F-box-assoc_interact_dom"/>
</dbReference>
<comment type="caution">
    <text evidence="2">The sequence shown here is derived from an EMBL/GenBank/DDBJ whole genome shotgun (WGS) entry which is preliminary data.</text>
</comment>
<dbReference type="Pfam" id="PF07734">
    <property type="entry name" value="FBA_1"/>
    <property type="match status" value="1"/>
</dbReference>
<dbReference type="InterPro" id="IPR036047">
    <property type="entry name" value="F-box-like_dom_sf"/>
</dbReference>
<keyword evidence="3" id="KW-1185">Reference proteome</keyword>
<dbReference type="SUPFAM" id="SSF81383">
    <property type="entry name" value="F-box domain"/>
    <property type="match status" value="1"/>
</dbReference>
<evidence type="ECO:0000313" key="3">
    <source>
        <dbReference type="Proteomes" id="UP000238479"/>
    </source>
</evidence>
<dbReference type="EMBL" id="PDCK01000041">
    <property type="protein sequence ID" value="PRQ42309.1"/>
    <property type="molecule type" value="Genomic_DNA"/>
</dbReference>
<dbReference type="CDD" id="cd22157">
    <property type="entry name" value="F-box_AtFBW1-like"/>
    <property type="match status" value="1"/>
</dbReference>
<feature type="domain" description="F-box" evidence="1">
    <location>
        <begin position="1"/>
        <end position="48"/>
    </location>
</feature>
<proteinExistence type="predicted"/>
<dbReference type="Gramene" id="PRQ42309">
    <property type="protein sequence ID" value="PRQ42309"/>
    <property type="gene ID" value="RchiOBHm_Chr3g0456241"/>
</dbReference>
<dbReference type="OMA" id="WIAYWTE"/>
<dbReference type="Pfam" id="PF00646">
    <property type="entry name" value="F-box"/>
    <property type="match status" value="1"/>
</dbReference>
<dbReference type="Gene3D" id="1.20.1280.50">
    <property type="match status" value="1"/>
</dbReference>
<dbReference type="InterPro" id="IPR006527">
    <property type="entry name" value="F-box-assoc_dom_typ1"/>
</dbReference>
<organism evidence="2 3">
    <name type="scientific">Rosa chinensis</name>
    <name type="common">China rose</name>
    <dbReference type="NCBI Taxonomy" id="74649"/>
    <lineage>
        <taxon>Eukaryota</taxon>
        <taxon>Viridiplantae</taxon>
        <taxon>Streptophyta</taxon>
        <taxon>Embryophyta</taxon>
        <taxon>Tracheophyta</taxon>
        <taxon>Spermatophyta</taxon>
        <taxon>Magnoliopsida</taxon>
        <taxon>eudicotyledons</taxon>
        <taxon>Gunneridae</taxon>
        <taxon>Pentapetalae</taxon>
        <taxon>rosids</taxon>
        <taxon>fabids</taxon>
        <taxon>Rosales</taxon>
        <taxon>Rosaceae</taxon>
        <taxon>Rosoideae</taxon>
        <taxon>Rosoideae incertae sedis</taxon>
        <taxon>Rosa</taxon>
    </lineage>
</organism>
<dbReference type="PROSITE" id="PS50181">
    <property type="entry name" value="FBOX"/>
    <property type="match status" value="1"/>
</dbReference>
<dbReference type="SMART" id="SM00256">
    <property type="entry name" value="FBOX"/>
    <property type="match status" value="1"/>
</dbReference>
<dbReference type="STRING" id="74649.A0A2P6R7C8"/>
<dbReference type="InterPro" id="IPR050796">
    <property type="entry name" value="SCF_F-box_component"/>
</dbReference>
<dbReference type="InterPro" id="IPR001810">
    <property type="entry name" value="F-box_dom"/>
</dbReference>
<dbReference type="AlphaFoldDB" id="A0A2P6R7C8"/>
<evidence type="ECO:0000313" key="2">
    <source>
        <dbReference type="EMBL" id="PRQ42309.1"/>
    </source>
</evidence>
<name>A0A2P6R7C8_ROSCH</name>
<dbReference type="Proteomes" id="UP000238479">
    <property type="component" value="Chromosome 3"/>
</dbReference>
<gene>
    <name evidence="2" type="ORF">RchiOBHm_Chr3g0456241</name>
</gene>